<feature type="transmembrane region" description="Helical" evidence="1">
    <location>
        <begin position="88"/>
        <end position="108"/>
    </location>
</feature>
<feature type="transmembrane region" description="Helical" evidence="1">
    <location>
        <begin position="145"/>
        <end position="162"/>
    </location>
</feature>
<keyword evidence="3" id="KW-1185">Reference proteome</keyword>
<feature type="transmembrane region" description="Helical" evidence="1">
    <location>
        <begin position="249"/>
        <end position="275"/>
    </location>
</feature>
<protein>
    <recommendedName>
        <fullName evidence="4">Transmembrane protein</fullName>
    </recommendedName>
</protein>
<dbReference type="EMBL" id="JARTCD010000057">
    <property type="protein sequence ID" value="KAJ8654711.1"/>
    <property type="molecule type" value="Genomic_DNA"/>
</dbReference>
<feature type="transmembrane region" description="Helical" evidence="1">
    <location>
        <begin position="115"/>
        <end position="133"/>
    </location>
</feature>
<dbReference type="GeneID" id="83217006"/>
<keyword evidence="1" id="KW-1133">Transmembrane helix</keyword>
<comment type="caution">
    <text evidence="2">The sequence shown here is derived from an EMBL/GenBank/DDBJ whole genome shotgun (WGS) entry which is preliminary data.</text>
</comment>
<proteinExistence type="predicted"/>
<keyword evidence="1" id="KW-0812">Transmembrane</keyword>
<dbReference type="NCBIfam" id="NF041646">
    <property type="entry name" value="VC0807_fam"/>
    <property type="match status" value="1"/>
</dbReference>
<keyword evidence="1" id="KW-0472">Membrane</keyword>
<feature type="transmembrane region" description="Helical" evidence="1">
    <location>
        <begin position="216"/>
        <end position="237"/>
    </location>
</feature>
<sequence>MSEKLLDDTAAGSGSSAVTPEHVNINVVGSTHRKGSDDHEYEEPFDISLSKFDKENGVKTILSLVFMMVFMIGLPIALYFGLRNVLGTLYALLISGIPPLLHVIITFIRHRRLDFLGILVVLAFILSAVISLVTGDERATLLRDSATTMLIAVLFMLTLIPFRTRWLNIYPITWTIFKRAYYDTVTPYHWRNENGDRHEMPFSDFIWLYIPKARTYNYTLTAAYSIALTAAFIARVIMIEASNMSVHQIVLYGNVILGVFIAIAAIATVWAAILIQASCVKWAKANDYTEQYNKHIANYHESANL</sequence>
<name>A0AAD7XVV1_9FUNG</name>
<evidence type="ECO:0008006" key="4">
    <source>
        <dbReference type="Google" id="ProtNLM"/>
    </source>
</evidence>
<dbReference type="AlphaFoldDB" id="A0AAD7XVV1"/>
<organism evidence="2 3">
    <name type="scientific">Lichtheimia ornata</name>
    <dbReference type="NCBI Taxonomy" id="688661"/>
    <lineage>
        <taxon>Eukaryota</taxon>
        <taxon>Fungi</taxon>
        <taxon>Fungi incertae sedis</taxon>
        <taxon>Mucoromycota</taxon>
        <taxon>Mucoromycotina</taxon>
        <taxon>Mucoromycetes</taxon>
        <taxon>Mucorales</taxon>
        <taxon>Lichtheimiaceae</taxon>
        <taxon>Lichtheimia</taxon>
    </lineage>
</organism>
<dbReference type="RefSeq" id="XP_058339625.1">
    <property type="nucleotide sequence ID" value="XM_058489589.1"/>
</dbReference>
<evidence type="ECO:0000313" key="2">
    <source>
        <dbReference type="EMBL" id="KAJ8654711.1"/>
    </source>
</evidence>
<reference evidence="2 3" key="1">
    <citation type="submission" date="2023-03" db="EMBL/GenBank/DDBJ databases">
        <title>Genome sequence of Lichtheimia ornata CBS 291.66.</title>
        <authorList>
            <person name="Mohabir J.T."/>
            <person name="Shea T.P."/>
            <person name="Kurbessoian T."/>
            <person name="Berby B."/>
            <person name="Fontaine J."/>
            <person name="Livny J."/>
            <person name="Gnirke A."/>
            <person name="Stajich J.E."/>
            <person name="Cuomo C.A."/>
        </authorList>
    </citation>
    <scope>NUCLEOTIDE SEQUENCE [LARGE SCALE GENOMIC DNA]</scope>
    <source>
        <strain evidence="2">CBS 291.66</strain>
    </source>
</reference>
<gene>
    <name evidence="2" type="ORF">O0I10_009601</name>
</gene>
<dbReference type="Proteomes" id="UP001234581">
    <property type="component" value="Unassembled WGS sequence"/>
</dbReference>
<accession>A0AAD7XVV1</accession>
<evidence type="ECO:0000256" key="1">
    <source>
        <dbReference type="SAM" id="Phobius"/>
    </source>
</evidence>
<evidence type="ECO:0000313" key="3">
    <source>
        <dbReference type="Proteomes" id="UP001234581"/>
    </source>
</evidence>
<feature type="transmembrane region" description="Helical" evidence="1">
    <location>
        <begin position="61"/>
        <end position="82"/>
    </location>
</feature>
<feature type="non-terminal residue" evidence="2">
    <location>
        <position position="305"/>
    </location>
</feature>